<dbReference type="Proteomes" id="UP000759273">
    <property type="component" value="Unassembled WGS sequence"/>
</dbReference>
<evidence type="ECO:0000313" key="3">
    <source>
        <dbReference type="Proteomes" id="UP000759273"/>
    </source>
</evidence>
<name>A0A943D9G6_9FIRM</name>
<evidence type="ECO:0000259" key="1">
    <source>
        <dbReference type="Pfam" id="PF12645"/>
    </source>
</evidence>
<proteinExistence type="predicted"/>
<protein>
    <submittedName>
        <fullName evidence="2">Helix-turn-helix domain-containing protein</fullName>
    </submittedName>
</protein>
<reference evidence="2" key="1">
    <citation type="submission" date="2021-02" db="EMBL/GenBank/DDBJ databases">
        <title>Infant gut strain persistence is associated with maternal origin, phylogeny, and functional potential including surface adhesion and iron acquisition.</title>
        <authorList>
            <person name="Lou Y.C."/>
        </authorList>
    </citation>
    <scope>NUCLEOTIDE SEQUENCE</scope>
    <source>
        <strain evidence="2">L3_101_000M1_dasL3_101_000M1_concoct_87</strain>
    </source>
</reference>
<organism evidence="2 3">
    <name type="scientific">Subdoligranulum variabile</name>
    <dbReference type="NCBI Taxonomy" id="214851"/>
    <lineage>
        <taxon>Bacteria</taxon>
        <taxon>Bacillati</taxon>
        <taxon>Bacillota</taxon>
        <taxon>Clostridia</taxon>
        <taxon>Eubacteriales</taxon>
        <taxon>Oscillospiraceae</taxon>
        <taxon>Subdoligranulum</taxon>
    </lineage>
</organism>
<dbReference type="Pfam" id="PF12645">
    <property type="entry name" value="HTH_16"/>
    <property type="match status" value="1"/>
</dbReference>
<dbReference type="InterPro" id="IPR024760">
    <property type="entry name" value="HTH_dom_conjug_TS-like"/>
</dbReference>
<dbReference type="AlphaFoldDB" id="A0A943D9G6"/>
<feature type="domain" description="Helix-turn-helix conjugative transposon-like" evidence="1">
    <location>
        <begin position="9"/>
        <end position="64"/>
    </location>
</feature>
<accession>A0A943D9G6</accession>
<sequence length="67" mass="7867">MRNSRLLPYETIVQAASGEPEAVNTILQHYRRHIYFSAFVNGQFNPDAEDYITQTLLAAIFKFRFRE</sequence>
<evidence type="ECO:0000313" key="2">
    <source>
        <dbReference type="EMBL" id="MBS5332417.1"/>
    </source>
</evidence>
<comment type="caution">
    <text evidence="2">The sequence shown here is derived from an EMBL/GenBank/DDBJ whole genome shotgun (WGS) entry which is preliminary data.</text>
</comment>
<dbReference type="EMBL" id="JAGZGG010000015">
    <property type="protein sequence ID" value="MBS5332417.1"/>
    <property type="molecule type" value="Genomic_DNA"/>
</dbReference>
<gene>
    <name evidence="2" type="ORF">KHY36_07810</name>
</gene>